<proteinExistence type="predicted"/>
<dbReference type="Proteomes" id="UP000181909">
    <property type="component" value="Unassembled WGS sequence"/>
</dbReference>
<protein>
    <recommendedName>
        <fullName evidence="4">ISAs1 family transposase</fullName>
    </recommendedName>
</protein>
<feature type="region of interest" description="Disordered" evidence="1">
    <location>
        <begin position="219"/>
        <end position="252"/>
    </location>
</feature>
<accession>A0A1K1ZBF2</accession>
<dbReference type="STRING" id="1893.SAMN02787144_1005272"/>
<gene>
    <name evidence="2" type="ORF">SAMN02787144_1005272</name>
</gene>
<name>A0A1K1ZBF2_STRAR</name>
<evidence type="ECO:0000256" key="1">
    <source>
        <dbReference type="SAM" id="MobiDB-lite"/>
    </source>
</evidence>
<reference evidence="2 3" key="1">
    <citation type="submission" date="2016-11" db="EMBL/GenBank/DDBJ databases">
        <authorList>
            <person name="Jaros S."/>
            <person name="Januszkiewicz K."/>
            <person name="Wedrychowicz H."/>
        </authorList>
    </citation>
    <scope>NUCLEOTIDE SEQUENCE [LARGE SCALE GENOMIC DNA]</scope>
    <source>
        <strain evidence="2 3">OK807</strain>
    </source>
</reference>
<sequence length="295" mass="32724">MRESTLGKGGDAPCNCAARRCSLDHHSRRHLAVERSTCYLVPVHLPRGPSALATRNALAATVQSLPPHLWRSLIRDQGVETAAHQSFTKARDIPAYFCNLASHWQRAARSRTPTACCDSTSSRHQYVHRVRGTRAHRDHSPPLDIAWARVHGKPEQASLPVMPSAAHRMPDGTQDPKNNADRQLDVGEKTNEITCFQPLLETLADLAGVVVTSDAMHTRREHTSYHRRRPPAQCPRRQPTARPPRTHMITQRTSRDYAGACCAGCPHPTNGRANPGKSAEPLRRVGKVQMWGSVE</sequence>
<evidence type="ECO:0000313" key="2">
    <source>
        <dbReference type="EMBL" id="SFX71505.1"/>
    </source>
</evidence>
<evidence type="ECO:0008006" key="4">
    <source>
        <dbReference type="Google" id="ProtNLM"/>
    </source>
</evidence>
<evidence type="ECO:0000313" key="3">
    <source>
        <dbReference type="Proteomes" id="UP000181909"/>
    </source>
</evidence>
<dbReference type="EMBL" id="FPJO01000005">
    <property type="protein sequence ID" value="SFX71505.1"/>
    <property type="molecule type" value="Genomic_DNA"/>
</dbReference>
<dbReference type="AlphaFoldDB" id="A0A1K1ZBF2"/>
<organism evidence="2 3">
    <name type="scientific">Streptomyces atratus</name>
    <dbReference type="NCBI Taxonomy" id="1893"/>
    <lineage>
        <taxon>Bacteria</taxon>
        <taxon>Bacillati</taxon>
        <taxon>Actinomycetota</taxon>
        <taxon>Actinomycetes</taxon>
        <taxon>Kitasatosporales</taxon>
        <taxon>Streptomycetaceae</taxon>
        <taxon>Streptomyces</taxon>
    </lineage>
</organism>